<dbReference type="InterPro" id="IPR000215">
    <property type="entry name" value="Serpin_fam"/>
</dbReference>
<dbReference type="SUPFAM" id="SSF56574">
    <property type="entry name" value="Serpins"/>
    <property type="match status" value="1"/>
</dbReference>
<evidence type="ECO:0000259" key="3">
    <source>
        <dbReference type="SMART" id="SM00093"/>
    </source>
</evidence>
<evidence type="ECO:0000256" key="2">
    <source>
        <dbReference type="RuleBase" id="RU000411"/>
    </source>
</evidence>
<evidence type="ECO:0000256" key="1">
    <source>
        <dbReference type="ARBA" id="ARBA00009500"/>
    </source>
</evidence>
<dbReference type="GO" id="GO:0005615">
    <property type="term" value="C:extracellular space"/>
    <property type="evidence" value="ECO:0007669"/>
    <property type="project" value="InterPro"/>
</dbReference>
<dbReference type="Gene3D" id="3.30.497.10">
    <property type="entry name" value="Antithrombin, subunit I, domain 2"/>
    <property type="match status" value="1"/>
</dbReference>
<dbReference type="Gene3D" id="2.30.39.10">
    <property type="entry name" value="Alpha-1-antitrypsin, domain 1"/>
    <property type="match status" value="1"/>
</dbReference>
<dbReference type="Pfam" id="PF00079">
    <property type="entry name" value="Serpin"/>
    <property type="match status" value="1"/>
</dbReference>
<dbReference type="PANTHER" id="PTHR11461">
    <property type="entry name" value="SERINE PROTEASE INHIBITOR, SERPIN"/>
    <property type="match status" value="1"/>
</dbReference>
<dbReference type="Proteomes" id="UP000218231">
    <property type="component" value="Unassembled WGS sequence"/>
</dbReference>
<proteinExistence type="inferred from homology"/>
<keyword evidence="5" id="KW-1185">Reference proteome</keyword>
<sequence>MSFLEAETSFGLGVLQQFPLNESFVFSPLSIALALSLVHAGAEGETKKQIADAIFKGANDDQLKQHYSSLSSGLANPQKGVEVNIANKAFIRNKFPIKQTYLDAISKSYNATAQNLDFDKATESAQIMNDFVKEQTRGKISEIVKADSIDSDTAAFLINALYLKADWQNEFSKSSTQDADFFTSENSQKKIPFLNDFNVHRDYAANDEVEVLSLKYKDPAYAFNIFLPKEKFGLAKFVKGMTAEKVQNLLKSVKNTYITVKIPKMKIETSQKLNDMLQKVGITKVFTNSAQLDGISDIPLTVSDAMHKAMIEVDEEGVVAAAATLIRLMKSRRPMKQPELIHFTADHPFLFIVSFNHSPMFVGIKMD</sequence>
<organism evidence="4 5">
    <name type="scientific">Diploscapter pachys</name>
    <dbReference type="NCBI Taxonomy" id="2018661"/>
    <lineage>
        <taxon>Eukaryota</taxon>
        <taxon>Metazoa</taxon>
        <taxon>Ecdysozoa</taxon>
        <taxon>Nematoda</taxon>
        <taxon>Chromadorea</taxon>
        <taxon>Rhabditida</taxon>
        <taxon>Rhabditina</taxon>
        <taxon>Rhabditomorpha</taxon>
        <taxon>Rhabditoidea</taxon>
        <taxon>Rhabditidae</taxon>
        <taxon>Diploscapter</taxon>
    </lineage>
</organism>
<dbReference type="STRING" id="2018661.A0A2A2KBF5"/>
<dbReference type="GO" id="GO:0004867">
    <property type="term" value="F:serine-type endopeptidase inhibitor activity"/>
    <property type="evidence" value="ECO:0007669"/>
    <property type="project" value="InterPro"/>
</dbReference>
<evidence type="ECO:0000313" key="5">
    <source>
        <dbReference type="Proteomes" id="UP000218231"/>
    </source>
</evidence>
<dbReference type="AlphaFoldDB" id="A0A2A2KBF5"/>
<dbReference type="InterPro" id="IPR042185">
    <property type="entry name" value="Serpin_sf_2"/>
</dbReference>
<accession>A0A2A2KBF5</accession>
<gene>
    <name evidence="4" type="ORF">WR25_03063</name>
</gene>
<evidence type="ECO:0000313" key="4">
    <source>
        <dbReference type="EMBL" id="PAV71271.1"/>
    </source>
</evidence>
<feature type="domain" description="Serpin" evidence="3">
    <location>
        <begin position="12"/>
        <end position="367"/>
    </location>
</feature>
<dbReference type="InterPro" id="IPR023795">
    <property type="entry name" value="Serpin_CS"/>
</dbReference>
<dbReference type="InterPro" id="IPR036186">
    <property type="entry name" value="Serpin_sf"/>
</dbReference>
<reference evidence="4 5" key="1">
    <citation type="journal article" date="2017" name="Curr. Biol.">
        <title>Genome architecture and evolution of a unichromosomal asexual nematode.</title>
        <authorList>
            <person name="Fradin H."/>
            <person name="Zegar C."/>
            <person name="Gutwein M."/>
            <person name="Lucas J."/>
            <person name="Kovtun M."/>
            <person name="Corcoran D."/>
            <person name="Baugh L.R."/>
            <person name="Kiontke K."/>
            <person name="Gunsalus K."/>
            <person name="Fitch D.H."/>
            <person name="Piano F."/>
        </authorList>
    </citation>
    <scope>NUCLEOTIDE SEQUENCE [LARGE SCALE GENOMIC DNA]</scope>
    <source>
        <strain evidence="4">PF1309</strain>
    </source>
</reference>
<dbReference type="InterPro" id="IPR042178">
    <property type="entry name" value="Serpin_sf_1"/>
</dbReference>
<dbReference type="OrthoDB" id="9518664at2759"/>
<dbReference type="SMART" id="SM00093">
    <property type="entry name" value="SERPIN"/>
    <property type="match status" value="1"/>
</dbReference>
<comment type="caution">
    <text evidence="4">The sequence shown here is derived from an EMBL/GenBank/DDBJ whole genome shotgun (WGS) entry which is preliminary data.</text>
</comment>
<dbReference type="PANTHER" id="PTHR11461:SF211">
    <property type="entry name" value="GH10112P-RELATED"/>
    <property type="match status" value="1"/>
</dbReference>
<name>A0A2A2KBF5_9BILA</name>
<protein>
    <recommendedName>
        <fullName evidence="3">Serpin domain-containing protein</fullName>
    </recommendedName>
</protein>
<dbReference type="PROSITE" id="PS00284">
    <property type="entry name" value="SERPIN"/>
    <property type="match status" value="1"/>
</dbReference>
<comment type="similarity">
    <text evidence="1 2">Belongs to the serpin family.</text>
</comment>
<dbReference type="InterPro" id="IPR023796">
    <property type="entry name" value="Serpin_dom"/>
</dbReference>
<dbReference type="EMBL" id="LIAE01009093">
    <property type="protein sequence ID" value="PAV71271.1"/>
    <property type="molecule type" value="Genomic_DNA"/>
</dbReference>